<protein>
    <submittedName>
        <fullName evidence="4">von Willebrand factor type A domain-containing protein</fullName>
    </submittedName>
</protein>
<dbReference type="InterPro" id="IPR051266">
    <property type="entry name" value="CLCR"/>
</dbReference>
<dbReference type="SUPFAM" id="SSF53300">
    <property type="entry name" value="vWA-like"/>
    <property type="match status" value="1"/>
</dbReference>
<feature type="domain" description="VWFA" evidence="3">
    <location>
        <begin position="413"/>
        <end position="591"/>
    </location>
</feature>
<dbReference type="InterPro" id="IPR002035">
    <property type="entry name" value="VWF_A"/>
</dbReference>
<evidence type="ECO:0000256" key="2">
    <source>
        <dbReference type="SAM" id="Phobius"/>
    </source>
</evidence>
<dbReference type="SMART" id="SM00327">
    <property type="entry name" value="VWA"/>
    <property type="match status" value="1"/>
</dbReference>
<feature type="compositionally biased region" description="Polar residues" evidence="1">
    <location>
        <begin position="255"/>
        <end position="269"/>
    </location>
</feature>
<accession>A0ABZ1C4G0</accession>
<keyword evidence="2" id="KW-1133">Transmembrane helix</keyword>
<dbReference type="CDD" id="cd01465">
    <property type="entry name" value="vWA_subgroup"/>
    <property type="match status" value="1"/>
</dbReference>
<dbReference type="Pfam" id="PF00092">
    <property type="entry name" value="VWA"/>
    <property type="match status" value="1"/>
</dbReference>
<proteinExistence type="predicted"/>
<sequence length="790" mass="84148">MNDRQMSPDDPRLTAYALGELEGEEARHVAAAVAADPALQAVVEDVRAMGDDLEGVLAAEALPEVEPVRPSELKDELYPFTPKKVVRFPVFWVSGLMAAGFAVMMVVYNRNNPGAQEQVITYDLDLTNLPPAPSATDGVAPATVPAPAPSVAAAELADDEVAVKGAGTLSAAPVESREVEPSSSFAVTEAPSWVTMDAPLLEATNLPAVVVQISREQALQAAKQRGDTVTLNADQPELVALGMGGNGTELTAASGNASNRPWGQTTGTLSAPALPGLRSDLSSRSYSSYIRPLMAPPARVVANTERYATVRESAWQIPTAQPTSTFAADVDTASYSNVRRFLQNGDLPPMDAVRIEELVNAFTYNYAPPTSEDEGPMAAHLEVAQAPWAPEHKLVRVGLKARDLSNAMRAPANLVFLLDVSGSMGASNKLPLAVRAMHLLVDQLRPDDRVAIVTYAGMSGLALPSTPMTNRSEIERALNGLQSGGSTNGENGIQLAYDVAKAHFVDGGINRVILCTDGDFNVGISGVGDLERLITEKAQTGVFLTALGFGMHNLQDQTLETLADRGNGQYGYIDSEQEARRLLVEQVEGTLATVAQDVKLQVEFNPRRVAAYRLIGYENRALARQDFADDRKDGGEVGAGQAVTALYEVVPVGSALPEEFIDVELADLRYQPATGTTAAAAAVNDVPLGADIDNELLVVHVRAKTPNGEVSRQWSYPLVDEDRSFAAASEDFRFASAVAGFGMVLRDSPRRAGLTLGEVKQWAQGAMGFDPGGRRQELLALIAAAERLVR</sequence>
<name>A0ABZ1C4G0_9BACT</name>
<organism evidence="4 5">
    <name type="scientific">Actomonas aquatica</name>
    <dbReference type="NCBI Taxonomy" id="2866162"/>
    <lineage>
        <taxon>Bacteria</taxon>
        <taxon>Pseudomonadati</taxon>
        <taxon>Verrucomicrobiota</taxon>
        <taxon>Opitutia</taxon>
        <taxon>Opitutales</taxon>
        <taxon>Opitutaceae</taxon>
        <taxon>Actomonas</taxon>
    </lineage>
</organism>
<dbReference type="RefSeq" id="WP_221033066.1">
    <property type="nucleotide sequence ID" value="NZ_CP139781.1"/>
</dbReference>
<dbReference type="InterPro" id="IPR036465">
    <property type="entry name" value="vWFA_dom_sf"/>
</dbReference>
<keyword evidence="2" id="KW-0812">Transmembrane</keyword>
<evidence type="ECO:0000256" key="1">
    <source>
        <dbReference type="SAM" id="MobiDB-lite"/>
    </source>
</evidence>
<dbReference type="PANTHER" id="PTHR10579">
    <property type="entry name" value="CALCIUM-ACTIVATED CHLORIDE CHANNEL REGULATOR"/>
    <property type="match status" value="1"/>
</dbReference>
<keyword evidence="5" id="KW-1185">Reference proteome</keyword>
<dbReference type="InterPro" id="IPR022156">
    <property type="entry name" value="Uncharacterised_YfbK_N"/>
</dbReference>
<feature type="transmembrane region" description="Helical" evidence="2">
    <location>
        <begin position="90"/>
        <end position="108"/>
    </location>
</feature>
<dbReference type="Pfam" id="PF12034">
    <property type="entry name" value="YfbK_C"/>
    <property type="match status" value="1"/>
</dbReference>
<evidence type="ECO:0000313" key="5">
    <source>
        <dbReference type="Proteomes" id="UP000738431"/>
    </source>
</evidence>
<reference evidence="4 5" key="1">
    <citation type="submission" date="2021-08" db="EMBL/GenBank/DDBJ databases">
        <authorList>
            <person name="Zhang D."/>
            <person name="Zhang A."/>
            <person name="Wang L."/>
        </authorList>
    </citation>
    <scope>NUCLEOTIDE SEQUENCE [LARGE SCALE GENOMIC DNA]</scope>
    <source>
        <strain evidence="4 5">WL0086</strain>
    </source>
</reference>
<dbReference type="Pfam" id="PF12450">
    <property type="entry name" value="vWF_A"/>
    <property type="match status" value="1"/>
</dbReference>
<dbReference type="PROSITE" id="PS50234">
    <property type="entry name" value="VWFA"/>
    <property type="match status" value="1"/>
</dbReference>
<feature type="region of interest" description="Disordered" evidence="1">
    <location>
        <begin position="255"/>
        <end position="276"/>
    </location>
</feature>
<evidence type="ECO:0000313" key="4">
    <source>
        <dbReference type="EMBL" id="WRQ86606.1"/>
    </source>
</evidence>
<gene>
    <name evidence="4" type="ORF">K1X11_017480</name>
</gene>
<evidence type="ECO:0000259" key="3">
    <source>
        <dbReference type="PROSITE" id="PS50234"/>
    </source>
</evidence>
<dbReference type="PANTHER" id="PTHR10579:SF43">
    <property type="entry name" value="ZINC FINGER (C3HC4-TYPE RING FINGER) FAMILY PROTEIN"/>
    <property type="match status" value="1"/>
</dbReference>
<reference evidence="4 5" key="2">
    <citation type="submission" date="2023-12" db="EMBL/GenBank/DDBJ databases">
        <title>Description of an unclassified Opitutus bacterium of Verrucomicrobiota.</title>
        <authorList>
            <person name="Zhang D.-F."/>
        </authorList>
    </citation>
    <scope>NUCLEOTIDE SEQUENCE [LARGE SCALE GENOMIC DNA]</scope>
    <source>
        <strain evidence="4 5">WL0086</strain>
    </source>
</reference>
<dbReference type="InterPro" id="IPR021908">
    <property type="entry name" value="YfbK_C"/>
</dbReference>
<keyword evidence="2" id="KW-0472">Membrane</keyword>
<dbReference type="Gene3D" id="3.40.50.410">
    <property type="entry name" value="von Willebrand factor, type A domain"/>
    <property type="match status" value="1"/>
</dbReference>
<dbReference type="EMBL" id="CP139781">
    <property type="protein sequence ID" value="WRQ86606.1"/>
    <property type="molecule type" value="Genomic_DNA"/>
</dbReference>
<dbReference type="Proteomes" id="UP000738431">
    <property type="component" value="Chromosome"/>
</dbReference>